<protein>
    <recommendedName>
        <fullName evidence="3">P-type domain-containing protein</fullName>
    </recommendedName>
</protein>
<feature type="domain" description="P-type" evidence="3">
    <location>
        <begin position="5"/>
        <end position="66"/>
    </location>
</feature>
<evidence type="ECO:0000256" key="1">
    <source>
        <dbReference type="ARBA" id="ARBA00023157"/>
    </source>
</evidence>
<dbReference type="InterPro" id="IPR044913">
    <property type="entry name" value="P_trefoil_dom_sf"/>
</dbReference>
<name>A0A818NBV2_9BILA</name>
<accession>A0A818NBV2</accession>
<proteinExistence type="predicted"/>
<dbReference type="PROSITE" id="PS51448">
    <property type="entry name" value="P_TREFOIL_2"/>
    <property type="match status" value="1"/>
</dbReference>
<dbReference type="AlphaFoldDB" id="A0A818NBV2"/>
<evidence type="ECO:0000313" key="5">
    <source>
        <dbReference type="Proteomes" id="UP000663868"/>
    </source>
</evidence>
<dbReference type="PROSITE" id="PS00025">
    <property type="entry name" value="P_TREFOIL_1"/>
    <property type="match status" value="1"/>
</dbReference>
<dbReference type="SMART" id="SM00018">
    <property type="entry name" value="PD"/>
    <property type="match status" value="1"/>
</dbReference>
<feature type="non-terminal residue" evidence="4">
    <location>
        <position position="112"/>
    </location>
</feature>
<dbReference type="InterPro" id="IPR000519">
    <property type="entry name" value="P_trefoil_dom"/>
</dbReference>
<evidence type="ECO:0000256" key="2">
    <source>
        <dbReference type="PROSITE-ProRule" id="PRU00779"/>
    </source>
</evidence>
<evidence type="ECO:0000313" key="4">
    <source>
        <dbReference type="EMBL" id="CAF3604320.1"/>
    </source>
</evidence>
<dbReference type="InterPro" id="IPR017957">
    <property type="entry name" value="P_trefoil_CS"/>
</dbReference>
<keyword evidence="1" id="KW-1015">Disulfide bond</keyword>
<evidence type="ECO:0000259" key="3">
    <source>
        <dbReference type="PROSITE" id="PS51448"/>
    </source>
</evidence>
<dbReference type="CDD" id="cd00111">
    <property type="entry name" value="Trefoil"/>
    <property type="match status" value="1"/>
</dbReference>
<dbReference type="SUPFAM" id="SSF57492">
    <property type="entry name" value="Trefoil"/>
    <property type="match status" value="1"/>
</dbReference>
<sequence length="112" mass="12955">MVSAQQCDQPLKEARFDCHPESSVSERKCLARKCCWKPVIPFITQLSTNHSIDAVELNVPWCFYPRDFPVYQIKTNESTPFGQRLTIIKQQSTYMPNEILTLTVDLIFETAQ</sequence>
<dbReference type="Pfam" id="PF00088">
    <property type="entry name" value="Trefoil"/>
    <property type="match status" value="1"/>
</dbReference>
<gene>
    <name evidence="4" type="ORF">KXQ929_LOCUS5301</name>
</gene>
<organism evidence="4 5">
    <name type="scientific">Adineta steineri</name>
    <dbReference type="NCBI Taxonomy" id="433720"/>
    <lineage>
        <taxon>Eukaryota</taxon>
        <taxon>Metazoa</taxon>
        <taxon>Spiralia</taxon>
        <taxon>Gnathifera</taxon>
        <taxon>Rotifera</taxon>
        <taxon>Eurotatoria</taxon>
        <taxon>Bdelloidea</taxon>
        <taxon>Adinetida</taxon>
        <taxon>Adinetidae</taxon>
        <taxon>Adineta</taxon>
    </lineage>
</organism>
<dbReference type="Proteomes" id="UP000663868">
    <property type="component" value="Unassembled WGS sequence"/>
</dbReference>
<reference evidence="4" key="1">
    <citation type="submission" date="2021-02" db="EMBL/GenBank/DDBJ databases">
        <authorList>
            <person name="Nowell W R."/>
        </authorList>
    </citation>
    <scope>NUCLEOTIDE SEQUENCE</scope>
</reference>
<dbReference type="Gene3D" id="4.10.110.10">
    <property type="entry name" value="Spasmolytic Protein, domain 1"/>
    <property type="match status" value="1"/>
</dbReference>
<comment type="caution">
    <text evidence="4">The sequence shown here is derived from an EMBL/GenBank/DDBJ whole genome shotgun (WGS) entry which is preliminary data.</text>
</comment>
<comment type="caution">
    <text evidence="2">Lacks conserved residue(s) required for the propagation of feature annotation.</text>
</comment>
<dbReference type="EMBL" id="CAJOBB010000192">
    <property type="protein sequence ID" value="CAF3604320.1"/>
    <property type="molecule type" value="Genomic_DNA"/>
</dbReference>